<organism evidence="6 7">
    <name type="scientific">Coemansia thaxteri</name>
    <dbReference type="NCBI Taxonomy" id="2663907"/>
    <lineage>
        <taxon>Eukaryota</taxon>
        <taxon>Fungi</taxon>
        <taxon>Fungi incertae sedis</taxon>
        <taxon>Zoopagomycota</taxon>
        <taxon>Kickxellomycotina</taxon>
        <taxon>Kickxellomycetes</taxon>
        <taxon>Kickxellales</taxon>
        <taxon>Kickxellaceae</taxon>
        <taxon>Coemansia</taxon>
    </lineage>
</organism>
<dbReference type="AlphaFoldDB" id="A0A9W8EKA8"/>
<dbReference type="OrthoDB" id="284718at2759"/>
<accession>A0A9W8EKA8</accession>
<protein>
    <recommendedName>
        <fullName evidence="8">Protein Asterix</fullName>
    </recommendedName>
</protein>
<evidence type="ECO:0000313" key="6">
    <source>
        <dbReference type="EMBL" id="KAJ2004881.1"/>
    </source>
</evidence>
<evidence type="ECO:0000313" key="7">
    <source>
        <dbReference type="Proteomes" id="UP001150907"/>
    </source>
</evidence>
<keyword evidence="2 5" id="KW-0812">Transmembrane</keyword>
<dbReference type="GO" id="GO:0045048">
    <property type="term" value="P:protein insertion into ER membrane"/>
    <property type="evidence" value="ECO:0007669"/>
    <property type="project" value="InterPro"/>
</dbReference>
<keyword evidence="7" id="KW-1185">Reference proteome</keyword>
<dbReference type="EMBL" id="JANBQF010000129">
    <property type="protein sequence ID" value="KAJ2004881.1"/>
    <property type="molecule type" value="Genomic_DNA"/>
</dbReference>
<feature type="transmembrane region" description="Helical" evidence="5">
    <location>
        <begin position="82"/>
        <end position="104"/>
    </location>
</feature>
<gene>
    <name evidence="6" type="ORF">H4R26_002258</name>
</gene>
<evidence type="ECO:0000256" key="5">
    <source>
        <dbReference type="SAM" id="Phobius"/>
    </source>
</evidence>
<evidence type="ECO:0000256" key="1">
    <source>
        <dbReference type="ARBA" id="ARBA00004370"/>
    </source>
</evidence>
<proteinExistence type="predicted"/>
<comment type="caution">
    <text evidence="6">The sequence shown here is derived from an EMBL/GenBank/DDBJ whole genome shotgun (WGS) entry which is preliminary data.</text>
</comment>
<evidence type="ECO:0000256" key="3">
    <source>
        <dbReference type="ARBA" id="ARBA00022989"/>
    </source>
</evidence>
<evidence type="ECO:0000256" key="4">
    <source>
        <dbReference type="ARBA" id="ARBA00023136"/>
    </source>
</evidence>
<dbReference type="InterPro" id="IPR005351">
    <property type="entry name" value="ASTER"/>
</dbReference>
<dbReference type="Proteomes" id="UP001150907">
    <property type="component" value="Unassembled WGS sequence"/>
</dbReference>
<dbReference type="Pfam" id="PF03669">
    <property type="entry name" value="ASTER"/>
    <property type="match status" value="1"/>
</dbReference>
<dbReference type="GO" id="GO:0044183">
    <property type="term" value="F:protein folding chaperone"/>
    <property type="evidence" value="ECO:0007669"/>
    <property type="project" value="InterPro"/>
</dbReference>
<evidence type="ECO:0000256" key="2">
    <source>
        <dbReference type="ARBA" id="ARBA00022692"/>
    </source>
</evidence>
<reference evidence="6" key="1">
    <citation type="submission" date="2022-07" db="EMBL/GenBank/DDBJ databases">
        <title>Phylogenomic reconstructions and comparative analyses of Kickxellomycotina fungi.</title>
        <authorList>
            <person name="Reynolds N.K."/>
            <person name="Stajich J.E."/>
            <person name="Barry K."/>
            <person name="Grigoriev I.V."/>
            <person name="Crous P."/>
            <person name="Smith M.E."/>
        </authorList>
    </citation>
    <scope>NUCLEOTIDE SEQUENCE</scope>
    <source>
        <strain evidence="6">IMI 214461</strain>
    </source>
</reference>
<keyword evidence="4 5" id="KW-0472">Membrane</keyword>
<sequence length="120" mass="12635">MARSKEFPGDPRRSADVVPYTPATSASDGSLYYMIAFVSSMGTLVFKNKWIGWIAVYSSLLSVFSDRASASGSGGSSRLSTVVLAFTSLVMAYMPELIALFRLFNQGGSGAPGSASTTAQ</sequence>
<comment type="subcellular location">
    <subcellularLocation>
        <location evidence="1">Membrane</location>
    </subcellularLocation>
</comment>
<name>A0A9W8EKA8_9FUNG</name>
<evidence type="ECO:0008006" key="8">
    <source>
        <dbReference type="Google" id="ProtNLM"/>
    </source>
</evidence>
<dbReference type="GO" id="GO:0005789">
    <property type="term" value="C:endoplasmic reticulum membrane"/>
    <property type="evidence" value="ECO:0007669"/>
    <property type="project" value="InterPro"/>
</dbReference>
<keyword evidence="3 5" id="KW-1133">Transmembrane helix</keyword>